<dbReference type="PANTHER" id="PTHR11693">
    <property type="entry name" value="ATP SYNTHASE GAMMA CHAIN"/>
    <property type="match status" value="1"/>
</dbReference>
<keyword evidence="9 11" id="KW-0139">CF(1)</keyword>
<comment type="similarity">
    <text evidence="3 11">Belongs to the ATPase gamma chain family.</text>
</comment>
<dbReference type="GO" id="GO:0042777">
    <property type="term" value="P:proton motive force-driven plasma membrane ATP synthesis"/>
    <property type="evidence" value="ECO:0007669"/>
    <property type="project" value="UniProtKB-UniRule"/>
</dbReference>
<evidence type="ECO:0000256" key="3">
    <source>
        <dbReference type="ARBA" id="ARBA00007681"/>
    </source>
</evidence>
<evidence type="ECO:0000313" key="12">
    <source>
        <dbReference type="EMBL" id="SEM79835.1"/>
    </source>
</evidence>
<protein>
    <recommendedName>
        <fullName evidence="11">ATP synthase gamma chain</fullName>
    </recommendedName>
    <alternativeName>
        <fullName evidence="11">ATP synthase F1 sector gamma subunit</fullName>
    </alternativeName>
    <alternativeName>
        <fullName evidence="11">F-ATPase gamma subunit</fullName>
    </alternativeName>
</protein>
<comment type="subcellular location">
    <subcellularLocation>
        <location evidence="2 11">Cell membrane</location>
        <topology evidence="2 11">Peripheral membrane protein</topology>
    </subcellularLocation>
</comment>
<gene>
    <name evidence="11" type="primary">atpG</name>
    <name evidence="12" type="ORF">SAMN05444955_10285</name>
</gene>
<organism evidence="12 13">
    <name type="scientific">Lihuaxuella thermophila</name>
    <dbReference type="NCBI Taxonomy" id="1173111"/>
    <lineage>
        <taxon>Bacteria</taxon>
        <taxon>Bacillati</taxon>
        <taxon>Bacillota</taxon>
        <taxon>Bacilli</taxon>
        <taxon>Bacillales</taxon>
        <taxon>Thermoactinomycetaceae</taxon>
        <taxon>Lihuaxuella</taxon>
    </lineage>
</organism>
<keyword evidence="8 11" id="KW-0472">Membrane</keyword>
<keyword evidence="6 11" id="KW-0375">Hydrogen ion transport</keyword>
<dbReference type="Gene3D" id="1.10.287.80">
    <property type="entry name" value="ATP synthase, gamma subunit, helix hairpin domain"/>
    <property type="match status" value="2"/>
</dbReference>
<dbReference type="Proteomes" id="UP000199695">
    <property type="component" value="Unassembled WGS sequence"/>
</dbReference>
<dbReference type="Pfam" id="PF00231">
    <property type="entry name" value="ATP-synt"/>
    <property type="match status" value="1"/>
</dbReference>
<dbReference type="InterPro" id="IPR035968">
    <property type="entry name" value="ATP_synth_F1_ATPase_gsu"/>
</dbReference>
<dbReference type="CDD" id="cd12151">
    <property type="entry name" value="F1-ATPase_gamma"/>
    <property type="match status" value="1"/>
</dbReference>
<evidence type="ECO:0000256" key="9">
    <source>
        <dbReference type="ARBA" id="ARBA00023196"/>
    </source>
</evidence>
<dbReference type="GO" id="GO:0046933">
    <property type="term" value="F:proton-transporting ATP synthase activity, rotational mechanism"/>
    <property type="evidence" value="ECO:0007669"/>
    <property type="project" value="UniProtKB-UniRule"/>
</dbReference>
<evidence type="ECO:0000256" key="5">
    <source>
        <dbReference type="ARBA" id="ARBA00022475"/>
    </source>
</evidence>
<dbReference type="STRING" id="1173111.SAMN05444955_10285"/>
<dbReference type="EMBL" id="FOCQ01000002">
    <property type="protein sequence ID" value="SEM79835.1"/>
    <property type="molecule type" value="Genomic_DNA"/>
</dbReference>
<evidence type="ECO:0000256" key="6">
    <source>
        <dbReference type="ARBA" id="ARBA00022781"/>
    </source>
</evidence>
<comment type="function">
    <text evidence="1 11">Produces ATP from ADP in the presence of a proton gradient across the membrane. The gamma chain is believed to be important in regulating ATPase activity and the flow of protons through the CF(0) complex.</text>
</comment>
<dbReference type="Gene3D" id="3.40.1380.10">
    <property type="match status" value="1"/>
</dbReference>
<keyword evidence="13" id="KW-1185">Reference proteome</keyword>
<dbReference type="RefSeq" id="WP_089964904.1">
    <property type="nucleotide sequence ID" value="NZ_FOCQ01000002.1"/>
</dbReference>
<evidence type="ECO:0000256" key="8">
    <source>
        <dbReference type="ARBA" id="ARBA00023136"/>
    </source>
</evidence>
<evidence type="ECO:0000313" key="13">
    <source>
        <dbReference type="Proteomes" id="UP000199695"/>
    </source>
</evidence>
<dbReference type="PANTHER" id="PTHR11693:SF22">
    <property type="entry name" value="ATP SYNTHASE SUBUNIT GAMMA, MITOCHONDRIAL"/>
    <property type="match status" value="1"/>
</dbReference>
<evidence type="ECO:0000256" key="11">
    <source>
        <dbReference type="HAMAP-Rule" id="MF_00815"/>
    </source>
</evidence>
<dbReference type="GO" id="GO:0005886">
    <property type="term" value="C:plasma membrane"/>
    <property type="evidence" value="ECO:0007669"/>
    <property type="project" value="UniProtKB-SubCell"/>
</dbReference>
<name>A0A1H8BA99_9BACL</name>
<reference evidence="12 13" key="1">
    <citation type="submission" date="2016-10" db="EMBL/GenBank/DDBJ databases">
        <authorList>
            <person name="de Groot N.N."/>
        </authorList>
    </citation>
    <scope>NUCLEOTIDE SEQUENCE [LARGE SCALE GENOMIC DNA]</scope>
    <source>
        <strain evidence="12 13">DSM 46701</strain>
    </source>
</reference>
<dbReference type="PRINTS" id="PR00126">
    <property type="entry name" value="ATPASEGAMMA"/>
</dbReference>
<dbReference type="PROSITE" id="PS00153">
    <property type="entry name" value="ATPASE_GAMMA"/>
    <property type="match status" value="1"/>
</dbReference>
<accession>A0A1H8BA99</accession>
<dbReference type="NCBIfam" id="TIGR01146">
    <property type="entry name" value="ATPsyn_F1gamma"/>
    <property type="match status" value="1"/>
</dbReference>
<evidence type="ECO:0000256" key="4">
    <source>
        <dbReference type="ARBA" id="ARBA00022448"/>
    </source>
</evidence>
<dbReference type="InterPro" id="IPR000131">
    <property type="entry name" value="ATP_synth_F1_gsu"/>
</dbReference>
<evidence type="ECO:0000256" key="2">
    <source>
        <dbReference type="ARBA" id="ARBA00004202"/>
    </source>
</evidence>
<keyword evidence="4 11" id="KW-0813">Transport</keyword>
<keyword evidence="5 11" id="KW-1003">Cell membrane</keyword>
<dbReference type="FunFam" id="3.40.1380.10:FF:000002">
    <property type="entry name" value="ATP synthase gamma chain"/>
    <property type="match status" value="1"/>
</dbReference>
<proteinExistence type="inferred from homology"/>
<dbReference type="GO" id="GO:0045259">
    <property type="term" value="C:proton-transporting ATP synthase complex"/>
    <property type="evidence" value="ECO:0007669"/>
    <property type="project" value="UniProtKB-KW"/>
</dbReference>
<dbReference type="HAMAP" id="MF_00815">
    <property type="entry name" value="ATP_synth_gamma_bact"/>
    <property type="match status" value="1"/>
</dbReference>
<comment type="subunit">
    <text evidence="11">F-type ATPases have 2 components, CF(1) - the catalytic core - and CF(0) - the membrane proton channel. CF(1) has five subunits: alpha(3), beta(3), gamma(1), delta(1), epsilon(1). CF(0) has three main subunits: a, b and c.</text>
</comment>
<keyword evidence="10 11" id="KW-0066">ATP synthesis</keyword>
<evidence type="ECO:0000256" key="1">
    <source>
        <dbReference type="ARBA" id="ARBA00003456"/>
    </source>
</evidence>
<sequence>MAQSMRDIKRRIRSVENTKKITKAMELVAAANLRRAQDKAQASRPYADKMRDVIVNLAQGTTGVKHPMLVSRPVKKTGYLVITSDRGLAGGYNGNLLRMLLQNLKKRHQSSDEYAIFVIGRKGRDFLKKRKLPVIGEVTGLPDFPEFAHIGEIAKQAVQFYEEEKFDELYIVYNQFINPVVQRPVEKRLLPLTSEDLQETSAAARTVYEYEPSQEEVLAAILPRYAETLIYSALLDGKASEFAARMNAMKNATDNATEMIENLVLQFNRARQAAITQEIAEIVGGAAAL</sequence>
<dbReference type="GO" id="GO:0005524">
    <property type="term" value="F:ATP binding"/>
    <property type="evidence" value="ECO:0007669"/>
    <property type="project" value="UniProtKB-UniRule"/>
</dbReference>
<keyword evidence="7 11" id="KW-0406">Ion transport</keyword>
<dbReference type="OrthoDB" id="9812769at2"/>
<evidence type="ECO:0000256" key="10">
    <source>
        <dbReference type="ARBA" id="ARBA00023310"/>
    </source>
</evidence>
<dbReference type="InterPro" id="IPR023632">
    <property type="entry name" value="ATP_synth_F1_gsu_CS"/>
</dbReference>
<dbReference type="SUPFAM" id="SSF52943">
    <property type="entry name" value="ATP synthase (F1-ATPase), gamma subunit"/>
    <property type="match status" value="1"/>
</dbReference>
<dbReference type="AlphaFoldDB" id="A0A1H8BA99"/>
<evidence type="ECO:0000256" key="7">
    <source>
        <dbReference type="ARBA" id="ARBA00023065"/>
    </source>
</evidence>